<dbReference type="Proteomes" id="UP001339167">
    <property type="component" value="Unassembled WGS sequence"/>
</dbReference>
<organism evidence="1 2">
    <name type="scientific">Alkalimonas mucilaginosa</name>
    <dbReference type="NCBI Taxonomy" id="3057676"/>
    <lineage>
        <taxon>Bacteria</taxon>
        <taxon>Pseudomonadati</taxon>
        <taxon>Pseudomonadota</taxon>
        <taxon>Gammaproteobacteria</taxon>
        <taxon>Alkalimonas</taxon>
    </lineage>
</organism>
<evidence type="ECO:0000313" key="1">
    <source>
        <dbReference type="EMBL" id="MEE2025724.1"/>
    </source>
</evidence>
<accession>A0ABU7JJ54</accession>
<comment type="caution">
    <text evidence="1">The sequence shown here is derived from an EMBL/GenBank/DDBJ whole genome shotgun (WGS) entry which is preliminary data.</text>
</comment>
<dbReference type="EMBL" id="JAUGZK010000016">
    <property type="protein sequence ID" value="MEE2025724.1"/>
    <property type="molecule type" value="Genomic_DNA"/>
</dbReference>
<sequence>MSTIDSPCIACCKLDTHKVCIGCYRHITEIANWNRKTAAELNDIMQRVAERKQQYASLNHNDIATTAITQAEWQAAKVKARLS</sequence>
<dbReference type="InterPro" id="IPR010710">
    <property type="entry name" value="DUF1289"/>
</dbReference>
<protein>
    <submittedName>
        <fullName evidence="1">DUF1289 domain-containing protein</fullName>
    </submittedName>
</protein>
<reference evidence="1 2" key="1">
    <citation type="submission" date="2023-06" db="EMBL/GenBank/DDBJ databases">
        <title>Alkalimonas sp., MEB004 an alkaliphilic bacterium isolated from Lonar Lake, India.</title>
        <authorList>
            <person name="Joshi A."/>
            <person name="Thite S."/>
        </authorList>
    </citation>
    <scope>NUCLEOTIDE SEQUENCE [LARGE SCALE GENOMIC DNA]</scope>
    <source>
        <strain evidence="1 2">MEB004</strain>
    </source>
</reference>
<proteinExistence type="predicted"/>
<evidence type="ECO:0000313" key="2">
    <source>
        <dbReference type="Proteomes" id="UP001339167"/>
    </source>
</evidence>
<dbReference type="RefSeq" id="WP_330089036.1">
    <property type="nucleotide sequence ID" value="NZ_JAUGZK010000016.1"/>
</dbReference>
<dbReference type="PANTHER" id="PTHR35175">
    <property type="entry name" value="DUF1289 DOMAIN-CONTAINING PROTEIN"/>
    <property type="match status" value="1"/>
</dbReference>
<keyword evidence="2" id="KW-1185">Reference proteome</keyword>
<dbReference type="PANTHER" id="PTHR35175:SF2">
    <property type="entry name" value="DUF1289 DOMAIN-CONTAINING PROTEIN"/>
    <property type="match status" value="1"/>
</dbReference>
<name>A0ABU7JJ54_9GAMM</name>
<gene>
    <name evidence="1" type="ORF">QWF21_15915</name>
</gene>
<dbReference type="Pfam" id="PF06945">
    <property type="entry name" value="DUF1289"/>
    <property type="match status" value="1"/>
</dbReference>